<evidence type="ECO:0000256" key="8">
    <source>
        <dbReference type="SAM" id="Coils"/>
    </source>
</evidence>
<dbReference type="EMBL" id="JAFHDT010000001">
    <property type="protein sequence ID" value="KAI7814915.1"/>
    <property type="molecule type" value="Genomic_DNA"/>
</dbReference>
<comment type="similarity">
    <text evidence="2">Belongs to the CCDC90 family.</text>
</comment>
<evidence type="ECO:0000256" key="7">
    <source>
        <dbReference type="ARBA" id="ARBA00023136"/>
    </source>
</evidence>
<dbReference type="GO" id="GO:0051561">
    <property type="term" value="P:positive regulation of mitochondrial calcium ion concentration"/>
    <property type="evidence" value="ECO:0007669"/>
    <property type="project" value="TreeGrafter"/>
</dbReference>
<reference evidence="10" key="1">
    <citation type="submission" date="2021-02" db="EMBL/GenBank/DDBJ databases">
        <title>Comparative genomics reveals that relaxation of natural selection precedes convergent phenotypic evolution of cavefish.</title>
        <authorList>
            <person name="Peng Z."/>
        </authorList>
    </citation>
    <scope>NUCLEOTIDE SEQUENCE</scope>
    <source>
        <tissue evidence="10">Muscle</tissue>
    </source>
</reference>
<evidence type="ECO:0000256" key="1">
    <source>
        <dbReference type="ARBA" id="ARBA00004325"/>
    </source>
</evidence>
<feature type="non-terminal residue" evidence="10">
    <location>
        <position position="228"/>
    </location>
</feature>
<keyword evidence="3 9" id="KW-0812">Transmembrane</keyword>
<keyword evidence="5 8" id="KW-0175">Coiled coil</keyword>
<keyword evidence="6" id="KW-0496">Mitochondrion</keyword>
<gene>
    <name evidence="10" type="ORF">IRJ41_024185</name>
</gene>
<keyword evidence="7 9" id="KW-0472">Membrane</keyword>
<dbReference type="Proteomes" id="UP001059041">
    <property type="component" value="Linkage Group LG1"/>
</dbReference>
<evidence type="ECO:0000256" key="6">
    <source>
        <dbReference type="ARBA" id="ARBA00023128"/>
    </source>
</evidence>
<dbReference type="PANTHER" id="PTHR14360:SF11">
    <property type="entry name" value="MITOCHONDRIAL CALCIUM UNIPORTER REGULATOR 1"/>
    <property type="match status" value="1"/>
</dbReference>
<dbReference type="PANTHER" id="PTHR14360">
    <property type="entry name" value="PROTEIN FMP32, MITOCHONDRIAL"/>
    <property type="match status" value="1"/>
</dbReference>
<proteinExistence type="inferred from homology"/>
<protein>
    <submittedName>
        <fullName evidence="10">Idh3g protein</fullName>
    </submittedName>
</protein>
<evidence type="ECO:0000256" key="3">
    <source>
        <dbReference type="ARBA" id="ARBA00022692"/>
    </source>
</evidence>
<comment type="caution">
    <text evidence="10">The sequence shown here is derived from an EMBL/GenBank/DDBJ whole genome shotgun (WGS) entry which is preliminary data.</text>
</comment>
<evidence type="ECO:0000256" key="2">
    <source>
        <dbReference type="ARBA" id="ARBA00007224"/>
    </source>
</evidence>
<feature type="transmembrane region" description="Helical" evidence="9">
    <location>
        <begin position="202"/>
        <end position="222"/>
    </location>
</feature>
<dbReference type="Pfam" id="PF07798">
    <property type="entry name" value="CCDC90-like"/>
    <property type="match status" value="1"/>
</dbReference>
<dbReference type="AlphaFoldDB" id="A0A9W8CC94"/>
<evidence type="ECO:0000256" key="5">
    <source>
        <dbReference type="ARBA" id="ARBA00023054"/>
    </source>
</evidence>
<dbReference type="InterPro" id="IPR024461">
    <property type="entry name" value="CCDC90-like"/>
</dbReference>
<dbReference type="FunFam" id="1.20.5.340:FF:000015">
    <property type="entry name" value="Mitochondrial calcium uniporter regulator 1"/>
    <property type="match status" value="1"/>
</dbReference>
<sequence length="228" mass="26260">SELSTSVKTLQYDQTKSDIAKSGNRKLYFDTHAVVQLLEDSAFTTQQAEVIVKMMVNITHSNMDVMYSDMATKTQQEIMLQKVMSHIAAVKKDMIILEKSEFSTLLAENEKIKAELLQLKTQLVDVMNKKRADTILDLSIEKSRVKEMSAEYERKLLETKNELMEMHSEQDRHVTQTNMKIDTEVAGLKTMLEAHKLDSIKYLAGSIFTCLTVVLGFYRIWIESYFAW</sequence>
<dbReference type="GO" id="GO:0036444">
    <property type="term" value="P:calcium import into the mitochondrion"/>
    <property type="evidence" value="ECO:0007669"/>
    <property type="project" value="TreeGrafter"/>
</dbReference>
<organism evidence="10 11">
    <name type="scientific">Triplophysa rosa</name>
    <name type="common">Cave loach</name>
    <dbReference type="NCBI Taxonomy" id="992332"/>
    <lineage>
        <taxon>Eukaryota</taxon>
        <taxon>Metazoa</taxon>
        <taxon>Chordata</taxon>
        <taxon>Craniata</taxon>
        <taxon>Vertebrata</taxon>
        <taxon>Euteleostomi</taxon>
        <taxon>Actinopterygii</taxon>
        <taxon>Neopterygii</taxon>
        <taxon>Teleostei</taxon>
        <taxon>Ostariophysi</taxon>
        <taxon>Cypriniformes</taxon>
        <taxon>Nemacheilidae</taxon>
        <taxon>Triplophysa</taxon>
    </lineage>
</organism>
<dbReference type="Gene3D" id="1.20.5.340">
    <property type="match status" value="1"/>
</dbReference>
<comment type="subcellular location">
    <subcellularLocation>
        <location evidence="1">Mitochondrion membrane</location>
    </subcellularLocation>
</comment>
<dbReference type="GO" id="GO:0005743">
    <property type="term" value="C:mitochondrial inner membrane"/>
    <property type="evidence" value="ECO:0007669"/>
    <property type="project" value="TreeGrafter"/>
</dbReference>
<name>A0A9W8CC94_TRIRA</name>
<evidence type="ECO:0000313" key="10">
    <source>
        <dbReference type="EMBL" id="KAI7814915.1"/>
    </source>
</evidence>
<evidence type="ECO:0000256" key="9">
    <source>
        <dbReference type="SAM" id="Phobius"/>
    </source>
</evidence>
<evidence type="ECO:0000256" key="4">
    <source>
        <dbReference type="ARBA" id="ARBA00022989"/>
    </source>
</evidence>
<feature type="coiled-coil region" evidence="8">
    <location>
        <begin position="102"/>
        <end position="169"/>
    </location>
</feature>
<evidence type="ECO:0000313" key="11">
    <source>
        <dbReference type="Proteomes" id="UP001059041"/>
    </source>
</evidence>
<keyword evidence="11" id="KW-1185">Reference proteome</keyword>
<accession>A0A9W8CC94</accession>
<keyword evidence="4 9" id="KW-1133">Transmembrane helix</keyword>